<dbReference type="InterPro" id="IPR045886">
    <property type="entry name" value="ThiF/MoeB/HesA"/>
</dbReference>
<evidence type="ECO:0000256" key="1">
    <source>
        <dbReference type="SAM" id="Coils"/>
    </source>
</evidence>
<dbReference type="Gene3D" id="3.40.50.720">
    <property type="entry name" value="NAD(P)-binding Rossmann-like Domain"/>
    <property type="match status" value="1"/>
</dbReference>
<dbReference type="Pfam" id="PF00899">
    <property type="entry name" value="ThiF"/>
    <property type="match status" value="1"/>
</dbReference>
<dbReference type="InterPro" id="IPR035985">
    <property type="entry name" value="Ubiquitin-activating_enz"/>
</dbReference>
<dbReference type="SUPFAM" id="SSF69572">
    <property type="entry name" value="Activating enzymes of the ubiquitin-like proteins"/>
    <property type="match status" value="1"/>
</dbReference>
<evidence type="ECO:0000313" key="4">
    <source>
        <dbReference type="Proteomes" id="UP001159427"/>
    </source>
</evidence>
<name>A0ABN8T023_9CNID</name>
<accession>A0ABN8T023</accession>
<comment type="caution">
    <text evidence="3">The sequence shown here is derived from an EMBL/GenBank/DDBJ whole genome shotgun (WGS) entry which is preliminary data.</text>
</comment>
<protein>
    <recommendedName>
        <fullName evidence="2">THIF-type NAD/FAD binding fold domain-containing protein</fullName>
    </recommendedName>
</protein>
<feature type="coiled-coil region" evidence="1">
    <location>
        <begin position="2"/>
        <end position="32"/>
    </location>
</feature>
<dbReference type="Proteomes" id="UP001159427">
    <property type="component" value="Unassembled WGS sequence"/>
</dbReference>
<dbReference type="EMBL" id="CALNXI010004694">
    <property type="protein sequence ID" value="CAH3196301.1"/>
    <property type="molecule type" value="Genomic_DNA"/>
</dbReference>
<organism evidence="3 4">
    <name type="scientific">Porites evermanni</name>
    <dbReference type="NCBI Taxonomy" id="104178"/>
    <lineage>
        <taxon>Eukaryota</taxon>
        <taxon>Metazoa</taxon>
        <taxon>Cnidaria</taxon>
        <taxon>Anthozoa</taxon>
        <taxon>Hexacorallia</taxon>
        <taxon>Scleractinia</taxon>
        <taxon>Fungiina</taxon>
        <taxon>Poritidae</taxon>
        <taxon>Porites</taxon>
    </lineage>
</organism>
<dbReference type="InterPro" id="IPR000594">
    <property type="entry name" value="ThiF_NAD_FAD-bd"/>
</dbReference>
<keyword evidence="1" id="KW-0175">Coiled coil</keyword>
<reference evidence="3 4" key="1">
    <citation type="submission" date="2022-05" db="EMBL/GenBank/DDBJ databases">
        <authorList>
            <consortium name="Genoscope - CEA"/>
            <person name="William W."/>
        </authorList>
    </citation>
    <scope>NUCLEOTIDE SEQUENCE [LARGE SCALE GENOMIC DNA]</scope>
</reference>
<sequence>MADELEGLRREIEEKSLELESLKNLLALKEKEYASHALNGCPPASNSSSFIEPRKKDKLNNRDILRYSRQLILPEIGVKGQIHLYNTSVLIVGAGGLGCPMAQYLAAAGVGMRFAT</sequence>
<keyword evidence="4" id="KW-1185">Reference proteome</keyword>
<feature type="domain" description="THIF-type NAD/FAD binding fold" evidence="2">
    <location>
        <begin position="67"/>
        <end position="111"/>
    </location>
</feature>
<evidence type="ECO:0000259" key="2">
    <source>
        <dbReference type="Pfam" id="PF00899"/>
    </source>
</evidence>
<dbReference type="PANTHER" id="PTHR10953">
    <property type="entry name" value="UBIQUITIN-ACTIVATING ENZYME E1"/>
    <property type="match status" value="1"/>
</dbReference>
<proteinExistence type="predicted"/>
<evidence type="ECO:0000313" key="3">
    <source>
        <dbReference type="EMBL" id="CAH3196301.1"/>
    </source>
</evidence>
<dbReference type="PANTHER" id="PTHR10953:SF102">
    <property type="entry name" value="ADENYLYLTRANSFERASE AND SULFURTRANSFERASE MOCS3"/>
    <property type="match status" value="1"/>
</dbReference>
<gene>
    <name evidence="3" type="ORF">PEVE_00032280</name>
</gene>